<dbReference type="Gene3D" id="1.10.10.10">
    <property type="entry name" value="Winged helix-like DNA-binding domain superfamily/Winged helix DNA-binding domain"/>
    <property type="match status" value="1"/>
</dbReference>
<name>A0A109BBM5_HYPSL</name>
<dbReference type="InterPro" id="IPR036388">
    <property type="entry name" value="WH-like_DNA-bd_sf"/>
</dbReference>
<dbReference type="STRING" id="121290.APY04_2656"/>
<dbReference type="InterPro" id="IPR014284">
    <property type="entry name" value="RNA_pol_sigma-70_dom"/>
</dbReference>
<dbReference type="SUPFAM" id="SSF88946">
    <property type="entry name" value="Sigma2 domain of RNA polymerase sigma factors"/>
    <property type="match status" value="1"/>
</dbReference>
<dbReference type="AlphaFoldDB" id="A0A109BBM5"/>
<dbReference type="PANTHER" id="PTHR43133:SF63">
    <property type="entry name" value="RNA POLYMERASE SIGMA FACTOR FECI-RELATED"/>
    <property type="match status" value="1"/>
</dbReference>
<dbReference type="OrthoDB" id="9784272at2"/>
<evidence type="ECO:0000256" key="4">
    <source>
        <dbReference type="ARBA" id="ARBA00023163"/>
    </source>
</evidence>
<protein>
    <submittedName>
        <fullName evidence="7">Uncharacterized protein</fullName>
    </submittedName>
</protein>
<dbReference type="InterPro" id="IPR013324">
    <property type="entry name" value="RNA_pol_sigma_r3/r4-like"/>
</dbReference>
<keyword evidence="4" id="KW-0804">Transcription</keyword>
<dbReference type="GO" id="GO:0003677">
    <property type="term" value="F:DNA binding"/>
    <property type="evidence" value="ECO:0007669"/>
    <property type="project" value="InterPro"/>
</dbReference>
<keyword evidence="3" id="KW-0731">Sigma factor</keyword>
<reference evidence="7 8" key="1">
    <citation type="submission" date="2015-10" db="EMBL/GenBank/DDBJ databases">
        <title>Transcriptomic analysis of a linuron degrading triple-species bacterial consortium.</title>
        <authorList>
            <person name="Albers P."/>
        </authorList>
    </citation>
    <scope>NUCLEOTIDE SEQUENCE [LARGE SCALE GENOMIC DNA]</scope>
    <source>
        <strain evidence="7 8">WDL6</strain>
    </source>
</reference>
<dbReference type="Pfam" id="PF08281">
    <property type="entry name" value="Sigma70_r4_2"/>
    <property type="match status" value="1"/>
</dbReference>
<keyword evidence="2" id="KW-0805">Transcription regulation</keyword>
<evidence type="ECO:0000313" key="7">
    <source>
        <dbReference type="EMBL" id="KWT65809.1"/>
    </source>
</evidence>
<gene>
    <name evidence="7" type="ORF">APY04_2656</name>
</gene>
<evidence type="ECO:0000313" key="8">
    <source>
        <dbReference type="Proteomes" id="UP000059074"/>
    </source>
</evidence>
<dbReference type="EMBL" id="LMTR01000075">
    <property type="protein sequence ID" value="KWT65809.1"/>
    <property type="molecule type" value="Genomic_DNA"/>
</dbReference>
<accession>A0A109BBM5</accession>
<dbReference type="PATRIC" id="fig|121290.4.peg.1970"/>
<dbReference type="Gene3D" id="1.10.1740.10">
    <property type="match status" value="1"/>
</dbReference>
<keyword evidence="8" id="KW-1185">Reference proteome</keyword>
<evidence type="ECO:0000256" key="3">
    <source>
        <dbReference type="ARBA" id="ARBA00023082"/>
    </source>
</evidence>
<dbReference type="GO" id="GO:0006352">
    <property type="term" value="P:DNA-templated transcription initiation"/>
    <property type="evidence" value="ECO:0007669"/>
    <property type="project" value="InterPro"/>
</dbReference>
<dbReference type="Proteomes" id="UP000059074">
    <property type="component" value="Unassembled WGS sequence"/>
</dbReference>
<organism evidence="7 8">
    <name type="scientific">Hyphomicrobium sulfonivorans</name>
    <dbReference type="NCBI Taxonomy" id="121290"/>
    <lineage>
        <taxon>Bacteria</taxon>
        <taxon>Pseudomonadati</taxon>
        <taxon>Pseudomonadota</taxon>
        <taxon>Alphaproteobacteria</taxon>
        <taxon>Hyphomicrobiales</taxon>
        <taxon>Hyphomicrobiaceae</taxon>
        <taxon>Hyphomicrobium</taxon>
    </lineage>
</organism>
<comment type="caution">
    <text evidence="7">The sequence shown here is derived from an EMBL/GenBank/DDBJ whole genome shotgun (WGS) entry which is preliminary data.</text>
</comment>
<feature type="domain" description="RNA polymerase sigma factor 70 region 4 type 2" evidence="6">
    <location>
        <begin position="114"/>
        <end position="165"/>
    </location>
</feature>
<evidence type="ECO:0000259" key="6">
    <source>
        <dbReference type="Pfam" id="PF08281"/>
    </source>
</evidence>
<evidence type="ECO:0000256" key="2">
    <source>
        <dbReference type="ARBA" id="ARBA00023015"/>
    </source>
</evidence>
<dbReference type="RefSeq" id="WP_068463239.1">
    <property type="nucleotide sequence ID" value="NZ_LMTR01000075.1"/>
</dbReference>
<dbReference type="PANTHER" id="PTHR43133">
    <property type="entry name" value="RNA POLYMERASE ECF-TYPE SIGMA FACTO"/>
    <property type="match status" value="1"/>
</dbReference>
<sequence>MTLQPAANDFDRLFRLYHRDLGAFAYGRLRDSEASSDVVQDAFVRYIAHTRTAREAPEAPRFFLWRIASNLILDLGRRDRRRGRMASLDDVAAELADPTPSVEHQLSAREEYRVFMQALNELPKNQRLALVLNRVEQMTHAEIARRLDVSPSMVNKYIMKALSHCAIRLMQAGR</sequence>
<proteinExistence type="inferred from homology"/>
<dbReference type="InterPro" id="IPR013325">
    <property type="entry name" value="RNA_pol_sigma_r2"/>
</dbReference>
<evidence type="ECO:0000256" key="1">
    <source>
        <dbReference type="ARBA" id="ARBA00010641"/>
    </source>
</evidence>
<dbReference type="InterPro" id="IPR013249">
    <property type="entry name" value="RNA_pol_sigma70_r4_t2"/>
</dbReference>
<comment type="similarity">
    <text evidence="1">Belongs to the sigma-70 factor family. ECF subfamily.</text>
</comment>
<dbReference type="Pfam" id="PF04542">
    <property type="entry name" value="Sigma70_r2"/>
    <property type="match status" value="1"/>
</dbReference>
<dbReference type="InterPro" id="IPR007627">
    <property type="entry name" value="RNA_pol_sigma70_r2"/>
</dbReference>
<evidence type="ECO:0000259" key="5">
    <source>
        <dbReference type="Pfam" id="PF04542"/>
    </source>
</evidence>
<dbReference type="SUPFAM" id="SSF88659">
    <property type="entry name" value="Sigma3 and sigma4 domains of RNA polymerase sigma factors"/>
    <property type="match status" value="1"/>
</dbReference>
<dbReference type="GO" id="GO:0016987">
    <property type="term" value="F:sigma factor activity"/>
    <property type="evidence" value="ECO:0007669"/>
    <property type="project" value="UniProtKB-KW"/>
</dbReference>
<dbReference type="InterPro" id="IPR039425">
    <property type="entry name" value="RNA_pol_sigma-70-like"/>
</dbReference>
<feature type="domain" description="RNA polymerase sigma-70 region 2" evidence="5">
    <location>
        <begin position="13"/>
        <end position="82"/>
    </location>
</feature>
<dbReference type="NCBIfam" id="TIGR02937">
    <property type="entry name" value="sigma70-ECF"/>
    <property type="match status" value="1"/>
</dbReference>